<feature type="transmembrane region" description="Helical" evidence="1">
    <location>
        <begin position="157"/>
        <end position="179"/>
    </location>
</feature>
<feature type="transmembrane region" description="Helical" evidence="1">
    <location>
        <begin position="113"/>
        <end position="136"/>
    </location>
</feature>
<dbReference type="RefSeq" id="WP_013021514.1">
    <property type="nucleotide sequence ID" value="NC_013947.1"/>
</dbReference>
<sequence length="607" mass="64168">MIISRRRSQWKTGWGKPLLRSALLYAGGSALAACAILLAIAVFTEPGTGETTGTFLAVGMIVGCLAVGVVLTIMVTNPGWATGLAGGVFAVGAAISGWLVYLTMPDPGELAYIAHRHALAALAFVFGVLGGGLLVLGEMATDGKVPAPRWRPPVDMTVRVSVLAMAVVVVAAGAGAPAMHEWTDAANTDATVTDSDAPRAARLALDATRAQGAADGGVGTPAGLLALDETGEHASVAVTMRDAATGAERWHHRRWNRAASGPPVLSADRGLVALPGKRRDDTTMRYVSILDVKSGALRADVPFDGDPGTLRAVTSHLLIHAPTKTALEARDHSAGMRWKYQAPNDCEISTVDDDDVRVVLGLACRSDTDTKDRAGVVALDAATGQKRWSWRAKAEGHIYKNGLVITPELVVADVRRDASPKDGMFAARKFRHDLNAISIQTGEKEWRRKNLHLGDTYATACAGTLQLAGDDPRTGSVVLGECHQVSGEAGATFDVAAYSLKSGKKRYKAKADLGYAPMRKEKAGNWFAGLPDGRVIMAADASMDLNRPKCRLYEAGPDSSDKDELPVPARFAKTDWCRRASLHVTPNSVAVSFPVTGADDGSYFSIT</sequence>
<keyword evidence="1" id="KW-1133">Transmembrane helix</keyword>
<dbReference type="InterPro" id="IPR015943">
    <property type="entry name" value="WD40/YVTN_repeat-like_dom_sf"/>
</dbReference>
<accession>D3Q458</accession>
<dbReference type="KEGG" id="sna:Snas_6325"/>
<gene>
    <name evidence="2" type="ordered locus">Snas_6325</name>
</gene>
<keyword evidence="3" id="KW-1185">Reference proteome</keyword>
<dbReference type="HOGENOM" id="CLU_449709_0_0_11"/>
<evidence type="ECO:0000313" key="3">
    <source>
        <dbReference type="Proteomes" id="UP000000844"/>
    </source>
</evidence>
<organism evidence="2 3">
    <name type="scientific">Stackebrandtia nassauensis (strain DSM 44728 / CIP 108903 / NRRL B-16338 / NBRC 102104 / LLR-40K-21)</name>
    <dbReference type="NCBI Taxonomy" id="446470"/>
    <lineage>
        <taxon>Bacteria</taxon>
        <taxon>Bacillati</taxon>
        <taxon>Actinomycetota</taxon>
        <taxon>Actinomycetes</taxon>
        <taxon>Glycomycetales</taxon>
        <taxon>Glycomycetaceae</taxon>
        <taxon>Stackebrandtia</taxon>
    </lineage>
</organism>
<protein>
    <recommendedName>
        <fullName evidence="4">Pyrrolo-quinoline quinone</fullName>
    </recommendedName>
</protein>
<dbReference type="eggNOG" id="COG1520">
    <property type="taxonomic scope" value="Bacteria"/>
</dbReference>
<dbReference type="OrthoDB" id="5172392at2"/>
<dbReference type="Gene3D" id="2.130.10.10">
    <property type="entry name" value="YVTN repeat-like/Quinoprotein amine dehydrogenase"/>
    <property type="match status" value="1"/>
</dbReference>
<evidence type="ECO:0008006" key="4">
    <source>
        <dbReference type="Google" id="ProtNLM"/>
    </source>
</evidence>
<dbReference type="Proteomes" id="UP000000844">
    <property type="component" value="Chromosome"/>
</dbReference>
<evidence type="ECO:0000256" key="1">
    <source>
        <dbReference type="SAM" id="Phobius"/>
    </source>
</evidence>
<proteinExistence type="predicted"/>
<name>D3Q458_STANL</name>
<dbReference type="STRING" id="446470.Snas_6325"/>
<dbReference type="EMBL" id="CP001778">
    <property type="protein sequence ID" value="ADD45943.1"/>
    <property type="molecule type" value="Genomic_DNA"/>
</dbReference>
<feature type="transmembrane region" description="Helical" evidence="1">
    <location>
        <begin position="82"/>
        <end position="101"/>
    </location>
</feature>
<evidence type="ECO:0000313" key="2">
    <source>
        <dbReference type="EMBL" id="ADD45943.1"/>
    </source>
</evidence>
<keyword evidence="1" id="KW-0472">Membrane</keyword>
<feature type="transmembrane region" description="Helical" evidence="1">
    <location>
        <begin position="55"/>
        <end position="75"/>
    </location>
</feature>
<dbReference type="InterPro" id="IPR011047">
    <property type="entry name" value="Quinoprotein_ADH-like_sf"/>
</dbReference>
<reference evidence="2 3" key="1">
    <citation type="journal article" date="2009" name="Stand. Genomic Sci.">
        <title>Complete genome sequence of Stackebrandtia nassauensis type strain (LLR-40K-21).</title>
        <authorList>
            <person name="Munk C."/>
            <person name="Lapidus A."/>
            <person name="Copeland A."/>
            <person name="Jando M."/>
            <person name="Mayilraj S."/>
            <person name="Glavina Del Rio T."/>
            <person name="Nolan M."/>
            <person name="Chen F."/>
            <person name="Lucas S."/>
            <person name="Tice H."/>
            <person name="Cheng J.F."/>
            <person name="Han C."/>
            <person name="Detter J.C."/>
            <person name="Bruce D."/>
            <person name="Goodwin L."/>
            <person name="Chain P."/>
            <person name="Pitluck S."/>
            <person name="Goker M."/>
            <person name="Ovchinikova G."/>
            <person name="Pati A."/>
            <person name="Ivanova N."/>
            <person name="Mavromatis K."/>
            <person name="Chen A."/>
            <person name="Palaniappan K."/>
            <person name="Land M."/>
            <person name="Hauser L."/>
            <person name="Chang Y.J."/>
            <person name="Jeffries C.D."/>
            <person name="Bristow J."/>
            <person name="Eisen J.A."/>
            <person name="Markowitz V."/>
            <person name="Hugenholtz P."/>
            <person name="Kyrpides N.C."/>
            <person name="Klenk H.P."/>
        </authorList>
    </citation>
    <scope>NUCLEOTIDE SEQUENCE [LARGE SCALE GENOMIC DNA]</scope>
    <source>
        <strain evidence="3">DSM 44728 / CIP 108903 / NRRL B-16338 / NBRC 102104 / LLR-40K-21</strain>
    </source>
</reference>
<keyword evidence="1" id="KW-0812">Transmembrane</keyword>
<dbReference type="SUPFAM" id="SSF50998">
    <property type="entry name" value="Quinoprotein alcohol dehydrogenase-like"/>
    <property type="match status" value="1"/>
</dbReference>
<dbReference type="PROSITE" id="PS51257">
    <property type="entry name" value="PROKAR_LIPOPROTEIN"/>
    <property type="match status" value="1"/>
</dbReference>
<dbReference type="AlphaFoldDB" id="D3Q458"/>
<feature type="transmembrane region" description="Helical" evidence="1">
    <location>
        <begin position="21"/>
        <end position="43"/>
    </location>
</feature>